<proteinExistence type="predicted"/>
<dbReference type="Proteomes" id="UP000177579">
    <property type="component" value="Unassembled WGS sequence"/>
</dbReference>
<gene>
    <name evidence="1" type="ORF">A2531_00285</name>
</gene>
<evidence type="ECO:0000313" key="1">
    <source>
        <dbReference type="EMBL" id="OGF41285.1"/>
    </source>
</evidence>
<sequence length="85" mass="10240">MSQIHFHFIEKPKEINESYIFKKEIWKNFFDNFLSSYFSKDELQKIYNGEEYNFDACEMCRRGIATHIMAEGKRIDAKKFKSIGK</sequence>
<reference evidence="1 2" key="1">
    <citation type="journal article" date="2016" name="Nat. Commun.">
        <title>Thousands of microbial genomes shed light on interconnected biogeochemical processes in an aquifer system.</title>
        <authorList>
            <person name="Anantharaman K."/>
            <person name="Brown C.T."/>
            <person name="Hug L.A."/>
            <person name="Sharon I."/>
            <person name="Castelle C.J."/>
            <person name="Probst A.J."/>
            <person name="Thomas B.C."/>
            <person name="Singh A."/>
            <person name="Wilkins M.J."/>
            <person name="Karaoz U."/>
            <person name="Brodie E.L."/>
            <person name="Williams K.H."/>
            <person name="Hubbard S.S."/>
            <person name="Banfield J.F."/>
        </authorList>
    </citation>
    <scope>NUCLEOTIDE SEQUENCE [LARGE SCALE GENOMIC DNA]</scope>
</reference>
<dbReference type="EMBL" id="MFGO01000011">
    <property type="protein sequence ID" value="OGF41285.1"/>
    <property type="molecule type" value="Genomic_DNA"/>
</dbReference>
<protein>
    <submittedName>
        <fullName evidence="1">Uncharacterized protein</fullName>
    </submittedName>
</protein>
<comment type="caution">
    <text evidence="1">The sequence shown here is derived from an EMBL/GenBank/DDBJ whole genome shotgun (WGS) entry which is preliminary data.</text>
</comment>
<evidence type="ECO:0000313" key="2">
    <source>
        <dbReference type="Proteomes" id="UP000177579"/>
    </source>
</evidence>
<name>A0A1F5TQT5_9BACT</name>
<accession>A0A1F5TQT5</accession>
<dbReference type="AlphaFoldDB" id="A0A1F5TQT5"/>
<organism evidence="1 2">
    <name type="scientific">Candidatus Falkowbacteria bacterium RIFOXYD2_FULL_34_120</name>
    <dbReference type="NCBI Taxonomy" id="1798007"/>
    <lineage>
        <taxon>Bacteria</taxon>
        <taxon>Candidatus Falkowiibacteriota</taxon>
    </lineage>
</organism>